<dbReference type="GeneID" id="116306319"/>
<name>A0A6P8J286_ACTTE</name>
<accession>A0A6P8J286</accession>
<organism evidence="1 2">
    <name type="scientific">Actinia tenebrosa</name>
    <name type="common">Australian red waratah sea anemone</name>
    <dbReference type="NCBI Taxonomy" id="6105"/>
    <lineage>
        <taxon>Eukaryota</taxon>
        <taxon>Metazoa</taxon>
        <taxon>Cnidaria</taxon>
        <taxon>Anthozoa</taxon>
        <taxon>Hexacorallia</taxon>
        <taxon>Actiniaria</taxon>
        <taxon>Actiniidae</taxon>
        <taxon>Actinia</taxon>
    </lineage>
</organism>
<reference evidence="2" key="1">
    <citation type="submission" date="2025-08" db="UniProtKB">
        <authorList>
            <consortium name="RefSeq"/>
        </authorList>
    </citation>
    <scope>IDENTIFICATION</scope>
</reference>
<dbReference type="KEGG" id="aten:116306319"/>
<dbReference type="AlphaFoldDB" id="A0A6P8J286"/>
<proteinExistence type="predicted"/>
<evidence type="ECO:0000313" key="1">
    <source>
        <dbReference type="Proteomes" id="UP000515163"/>
    </source>
</evidence>
<keyword evidence="1" id="KW-1185">Reference proteome</keyword>
<gene>
    <name evidence="2" type="primary">LOC116306319</name>
</gene>
<protein>
    <submittedName>
        <fullName evidence="2">Uncharacterized protein LOC116306319</fullName>
    </submittedName>
</protein>
<dbReference type="Proteomes" id="UP000515163">
    <property type="component" value="Unplaced"/>
</dbReference>
<evidence type="ECO:0000313" key="2">
    <source>
        <dbReference type="RefSeq" id="XP_031572213.1"/>
    </source>
</evidence>
<sequence>MPVHGQGSAMWKELEAMKDVVLKSQSNGYILRQPLTAGGPIPTEPPRKNIKFQVMTALKRPIPGPHEHELILTADQIDFIKDGGTQTVTTTTAASHEHTVSVKAYKDSKKQKWVFYIKKCDAKDFRWKMCWDEHPNRLVQMPDQ</sequence>
<dbReference type="InParanoid" id="A0A6P8J286"/>
<dbReference type="OrthoDB" id="6140527at2759"/>
<dbReference type="RefSeq" id="XP_031572213.1">
    <property type="nucleotide sequence ID" value="XM_031716353.1"/>
</dbReference>